<dbReference type="AlphaFoldDB" id="A0A1G9H1I7"/>
<dbReference type="Proteomes" id="UP000198882">
    <property type="component" value="Unassembled WGS sequence"/>
</dbReference>
<gene>
    <name evidence="2" type="ORF">SAMN04515672_0103</name>
</gene>
<feature type="transmembrane region" description="Helical" evidence="1">
    <location>
        <begin position="120"/>
        <end position="143"/>
    </location>
</feature>
<evidence type="ECO:0008006" key="4">
    <source>
        <dbReference type="Google" id="ProtNLM"/>
    </source>
</evidence>
<protein>
    <recommendedName>
        <fullName evidence="4">ZIP Zinc transporter</fullName>
    </recommendedName>
</protein>
<feature type="transmembrane region" description="Helical" evidence="1">
    <location>
        <begin position="182"/>
        <end position="200"/>
    </location>
</feature>
<feature type="transmembrane region" description="Helical" evidence="1">
    <location>
        <begin position="149"/>
        <end position="170"/>
    </location>
</feature>
<dbReference type="OrthoDB" id="306050at2157"/>
<dbReference type="EMBL" id="FNFE01000010">
    <property type="protein sequence ID" value="SDL06810.1"/>
    <property type="molecule type" value="Genomic_DNA"/>
</dbReference>
<feature type="transmembrane region" description="Helical" evidence="1">
    <location>
        <begin position="206"/>
        <end position="224"/>
    </location>
</feature>
<organism evidence="2 3">
    <name type="scientific">Natronorubrum texcoconense</name>
    <dbReference type="NCBI Taxonomy" id="1095776"/>
    <lineage>
        <taxon>Archaea</taxon>
        <taxon>Methanobacteriati</taxon>
        <taxon>Methanobacteriota</taxon>
        <taxon>Stenosarchaea group</taxon>
        <taxon>Halobacteria</taxon>
        <taxon>Halobacteriales</taxon>
        <taxon>Natrialbaceae</taxon>
        <taxon>Natronorubrum</taxon>
    </lineage>
</organism>
<keyword evidence="1" id="KW-0472">Membrane</keyword>
<keyword evidence="1" id="KW-0812">Transmembrane</keyword>
<evidence type="ECO:0000313" key="3">
    <source>
        <dbReference type="Proteomes" id="UP000198882"/>
    </source>
</evidence>
<dbReference type="RefSeq" id="WP_090312341.1">
    <property type="nucleotide sequence ID" value="NZ_FNFE01000010.1"/>
</dbReference>
<feature type="transmembrane region" description="Helical" evidence="1">
    <location>
        <begin position="236"/>
        <end position="252"/>
    </location>
</feature>
<dbReference type="STRING" id="1095776.SAMN04515672_0103"/>
<name>A0A1G9H1I7_9EURY</name>
<accession>A0A1G9H1I7</accession>
<sequence length="253" mass="27138">MLSTLGALLVAGGLAAVHVGAGRLEFLRGIPRSGWLSLCGGISVAYVFVHLLPEVTEHQSRVVEAFEPTNVILAATHERSLFVAALVGFTLFYGLEQIVRRSQARPGRRASAGERTIRAVSGVFWIHIGSFALYNGLIGYLLLHREETGVSSLLLYAVAMGVHFVVNDYGLREHHRAAYDRVGRWLLAGSILGGAAVGALVGVPELVLSLLLAFLAGGVILNVIKEELPADRESRFWAFAAGLVGYTIILLLG</sequence>
<feature type="transmembrane region" description="Helical" evidence="1">
    <location>
        <begin position="81"/>
        <end position="99"/>
    </location>
</feature>
<proteinExistence type="predicted"/>
<reference evidence="3" key="1">
    <citation type="submission" date="2016-10" db="EMBL/GenBank/DDBJ databases">
        <authorList>
            <person name="Varghese N."/>
            <person name="Submissions S."/>
        </authorList>
    </citation>
    <scope>NUCLEOTIDE SEQUENCE [LARGE SCALE GENOMIC DNA]</scope>
    <source>
        <strain evidence="3">B4,CECT 8067,JCM 17497</strain>
    </source>
</reference>
<evidence type="ECO:0000256" key="1">
    <source>
        <dbReference type="SAM" id="Phobius"/>
    </source>
</evidence>
<keyword evidence="1" id="KW-1133">Transmembrane helix</keyword>
<evidence type="ECO:0000313" key="2">
    <source>
        <dbReference type="EMBL" id="SDL06810.1"/>
    </source>
</evidence>
<keyword evidence="3" id="KW-1185">Reference proteome</keyword>